<protein>
    <submittedName>
        <fullName evidence="1">Uncharacterized protein</fullName>
    </submittedName>
</protein>
<sequence length="53" mass="6142">MFNTLQHFDPFILSHKGTNCVLIGYSIVYSRKNTESVSRFMLAERKDFEIASV</sequence>
<dbReference type="Proteomes" id="UP000220251">
    <property type="component" value="Unassembled WGS sequence"/>
</dbReference>
<proteinExistence type="predicted"/>
<keyword evidence="2" id="KW-1185">Reference proteome</keyword>
<name>A0A0H5DQX7_9BACT</name>
<reference evidence="2" key="1">
    <citation type="submission" date="2015-06" db="EMBL/GenBank/DDBJ databases">
        <authorList>
            <person name="Bertelli C."/>
        </authorList>
    </citation>
    <scope>NUCLEOTIDE SEQUENCE [LARGE SCALE GENOMIC DNA]</scope>
    <source>
        <strain evidence="2">CRIB-30</strain>
    </source>
</reference>
<dbReference type="AlphaFoldDB" id="A0A0H5DQX7"/>
<gene>
    <name evidence="1" type="ORF">ELAC_1186</name>
</gene>
<evidence type="ECO:0000313" key="1">
    <source>
        <dbReference type="EMBL" id="CRX38528.1"/>
    </source>
</evidence>
<organism evidence="1 2">
    <name type="scientific">Estrella lausannensis</name>
    <dbReference type="NCBI Taxonomy" id="483423"/>
    <lineage>
        <taxon>Bacteria</taxon>
        <taxon>Pseudomonadati</taxon>
        <taxon>Chlamydiota</taxon>
        <taxon>Chlamydiia</taxon>
        <taxon>Parachlamydiales</taxon>
        <taxon>Candidatus Criblamydiaceae</taxon>
        <taxon>Estrella</taxon>
    </lineage>
</organism>
<evidence type="ECO:0000313" key="2">
    <source>
        <dbReference type="Proteomes" id="UP000220251"/>
    </source>
</evidence>
<dbReference type="EMBL" id="CWGJ01000012">
    <property type="protein sequence ID" value="CRX38528.1"/>
    <property type="molecule type" value="Genomic_DNA"/>
</dbReference>
<accession>A0A0H5DQX7</accession>